<keyword evidence="3" id="KW-1185">Reference proteome</keyword>
<dbReference type="AlphaFoldDB" id="A0AAV2RBZ7"/>
<organism evidence="2 3">
    <name type="scientific">Meganyctiphanes norvegica</name>
    <name type="common">Northern krill</name>
    <name type="synonym">Thysanopoda norvegica</name>
    <dbReference type="NCBI Taxonomy" id="48144"/>
    <lineage>
        <taxon>Eukaryota</taxon>
        <taxon>Metazoa</taxon>
        <taxon>Ecdysozoa</taxon>
        <taxon>Arthropoda</taxon>
        <taxon>Crustacea</taxon>
        <taxon>Multicrustacea</taxon>
        <taxon>Malacostraca</taxon>
        <taxon>Eumalacostraca</taxon>
        <taxon>Eucarida</taxon>
        <taxon>Euphausiacea</taxon>
        <taxon>Euphausiidae</taxon>
        <taxon>Meganyctiphanes</taxon>
    </lineage>
</organism>
<dbReference type="EMBL" id="CAXKWB010019872">
    <property type="protein sequence ID" value="CAL4122295.1"/>
    <property type="molecule type" value="Genomic_DNA"/>
</dbReference>
<feature type="non-terminal residue" evidence="2">
    <location>
        <position position="110"/>
    </location>
</feature>
<proteinExistence type="predicted"/>
<feature type="compositionally biased region" description="Low complexity" evidence="1">
    <location>
        <begin position="1"/>
        <end position="27"/>
    </location>
</feature>
<feature type="region of interest" description="Disordered" evidence="1">
    <location>
        <begin position="1"/>
        <end position="33"/>
    </location>
</feature>
<dbReference type="Proteomes" id="UP001497623">
    <property type="component" value="Unassembled WGS sequence"/>
</dbReference>
<reference evidence="2 3" key="1">
    <citation type="submission" date="2024-05" db="EMBL/GenBank/DDBJ databases">
        <authorList>
            <person name="Wallberg A."/>
        </authorList>
    </citation>
    <scope>NUCLEOTIDE SEQUENCE [LARGE SCALE GENOMIC DNA]</scope>
</reference>
<evidence type="ECO:0000313" key="3">
    <source>
        <dbReference type="Proteomes" id="UP001497623"/>
    </source>
</evidence>
<feature type="non-terminal residue" evidence="2">
    <location>
        <position position="1"/>
    </location>
</feature>
<name>A0AAV2RBZ7_MEGNR</name>
<gene>
    <name evidence="2" type="ORF">MNOR_LOCUS23017</name>
</gene>
<evidence type="ECO:0000313" key="2">
    <source>
        <dbReference type="EMBL" id="CAL4122295.1"/>
    </source>
</evidence>
<accession>A0AAV2RBZ7</accession>
<evidence type="ECO:0000256" key="1">
    <source>
        <dbReference type="SAM" id="MobiDB-lite"/>
    </source>
</evidence>
<sequence length="110" mass="11642">PESGSAVAVAAGNSINGSNSNSAVSANQAPSVDTATAASATTAAVLDTKQQQINGELEDGPWRKGKVVCDYDATSMHELCLMMNEVSLDNTIRDRLQSNIFSKFARPMFF</sequence>
<comment type="caution">
    <text evidence="2">The sequence shown here is derived from an EMBL/GenBank/DDBJ whole genome shotgun (WGS) entry which is preliminary data.</text>
</comment>
<protein>
    <submittedName>
        <fullName evidence="2">Uncharacterized protein</fullName>
    </submittedName>
</protein>